<dbReference type="AlphaFoldDB" id="A0A6J6R3W7"/>
<dbReference type="Pfam" id="PF22525">
    <property type="entry name" value="H2TH_5"/>
    <property type="match status" value="1"/>
</dbReference>
<dbReference type="InterPro" id="IPR010979">
    <property type="entry name" value="Ribosomal_uS13-like_H2TH"/>
</dbReference>
<evidence type="ECO:0000313" key="2">
    <source>
        <dbReference type="EMBL" id="CAB4601469.1"/>
    </source>
</evidence>
<dbReference type="Gene3D" id="1.10.8.50">
    <property type="match status" value="1"/>
</dbReference>
<dbReference type="EMBL" id="CAEZYJ010000044">
    <property type="protein sequence ID" value="CAB4717782.1"/>
    <property type="molecule type" value="Genomic_DNA"/>
</dbReference>
<dbReference type="EMBL" id="CAEZUJ010000028">
    <property type="protein sequence ID" value="CAB4601469.1"/>
    <property type="molecule type" value="Genomic_DNA"/>
</dbReference>
<evidence type="ECO:0000313" key="6">
    <source>
        <dbReference type="EMBL" id="CAB4857393.1"/>
    </source>
</evidence>
<dbReference type="GO" id="GO:0003676">
    <property type="term" value="F:nucleic acid binding"/>
    <property type="evidence" value="ECO:0007669"/>
    <property type="project" value="InterPro"/>
</dbReference>
<dbReference type="EMBL" id="CAEZXH010000011">
    <property type="protein sequence ID" value="CAB4678176.1"/>
    <property type="molecule type" value="Genomic_DNA"/>
</dbReference>
<evidence type="ECO:0000313" key="3">
    <source>
        <dbReference type="EMBL" id="CAB4678176.1"/>
    </source>
</evidence>
<proteinExistence type="predicted"/>
<gene>
    <name evidence="2" type="ORF">UFOPK1811_00828</name>
    <name evidence="3" type="ORF">UFOPK2360_00339</name>
    <name evidence="4" type="ORF">UFOPK2659_00447</name>
    <name evidence="5" type="ORF">UFOPK2922_00548</name>
    <name evidence="6" type="ORF">UFOPK3306_00233</name>
</gene>
<evidence type="ECO:0000313" key="5">
    <source>
        <dbReference type="EMBL" id="CAB4774251.1"/>
    </source>
</evidence>
<name>A0A6J6R3W7_9ZZZZ</name>
<evidence type="ECO:0000259" key="1">
    <source>
        <dbReference type="Pfam" id="PF22525"/>
    </source>
</evidence>
<dbReference type="InterPro" id="IPR055201">
    <property type="entry name" value="IHF-like_H2TH"/>
</dbReference>
<dbReference type="NCBIfam" id="NF041260">
    <property type="entry name" value="actino_IHF"/>
    <property type="match status" value="1"/>
</dbReference>
<dbReference type="InterPro" id="IPR047806">
    <property type="entry name" value="IHF_actinobact"/>
</dbReference>
<evidence type="ECO:0000313" key="4">
    <source>
        <dbReference type="EMBL" id="CAB4717782.1"/>
    </source>
</evidence>
<dbReference type="SUPFAM" id="SSF46946">
    <property type="entry name" value="S13-like H2TH domain"/>
    <property type="match status" value="1"/>
</dbReference>
<organism evidence="4">
    <name type="scientific">freshwater metagenome</name>
    <dbReference type="NCBI Taxonomy" id="449393"/>
    <lineage>
        <taxon>unclassified sequences</taxon>
        <taxon>metagenomes</taxon>
        <taxon>ecological metagenomes</taxon>
    </lineage>
</organism>
<protein>
    <submittedName>
        <fullName evidence="4">Unannotated protein</fullName>
    </submittedName>
</protein>
<sequence length="105" mass="11390">MALPVLTPEQRAQALAKAAVARKERAEIKGRLKKGELSLAQVIQSGQQIESVGKMKVIALIESLPGVGKVRAKSVMEKIGIADSRRIRGLGIHQIRELTAHFNLS</sequence>
<feature type="domain" description="Integration host factor-like helix-two turn-helix" evidence="1">
    <location>
        <begin position="32"/>
        <end position="102"/>
    </location>
</feature>
<dbReference type="EMBL" id="CAFBLI010000010">
    <property type="protein sequence ID" value="CAB4857393.1"/>
    <property type="molecule type" value="Genomic_DNA"/>
</dbReference>
<dbReference type="EMBL" id="CAEZZS010000017">
    <property type="protein sequence ID" value="CAB4774251.1"/>
    <property type="molecule type" value="Genomic_DNA"/>
</dbReference>
<reference evidence="4" key="1">
    <citation type="submission" date="2020-05" db="EMBL/GenBank/DDBJ databases">
        <authorList>
            <person name="Chiriac C."/>
            <person name="Salcher M."/>
            <person name="Ghai R."/>
            <person name="Kavagutti S V."/>
        </authorList>
    </citation>
    <scope>NUCLEOTIDE SEQUENCE</scope>
</reference>
<accession>A0A6J6R3W7</accession>